<protein>
    <submittedName>
        <fullName evidence="2">Uncharacterized protein</fullName>
    </submittedName>
</protein>
<feature type="compositionally biased region" description="Basic and acidic residues" evidence="1">
    <location>
        <begin position="177"/>
        <end position="189"/>
    </location>
</feature>
<dbReference type="AlphaFoldDB" id="A0AA38MMF3"/>
<dbReference type="Proteomes" id="UP001168821">
    <property type="component" value="Unassembled WGS sequence"/>
</dbReference>
<gene>
    <name evidence="2" type="ORF">Zmor_005644</name>
</gene>
<organism evidence="2 3">
    <name type="scientific">Zophobas morio</name>
    <dbReference type="NCBI Taxonomy" id="2755281"/>
    <lineage>
        <taxon>Eukaryota</taxon>
        <taxon>Metazoa</taxon>
        <taxon>Ecdysozoa</taxon>
        <taxon>Arthropoda</taxon>
        <taxon>Hexapoda</taxon>
        <taxon>Insecta</taxon>
        <taxon>Pterygota</taxon>
        <taxon>Neoptera</taxon>
        <taxon>Endopterygota</taxon>
        <taxon>Coleoptera</taxon>
        <taxon>Polyphaga</taxon>
        <taxon>Cucujiformia</taxon>
        <taxon>Tenebrionidae</taxon>
        <taxon>Zophobas</taxon>
    </lineage>
</organism>
<feature type="compositionally biased region" description="Basic and acidic residues" evidence="1">
    <location>
        <begin position="157"/>
        <end position="166"/>
    </location>
</feature>
<reference evidence="2" key="1">
    <citation type="journal article" date="2023" name="G3 (Bethesda)">
        <title>Whole genome assemblies of Zophobas morio and Tenebrio molitor.</title>
        <authorList>
            <person name="Kaur S."/>
            <person name="Stinson S.A."/>
            <person name="diCenzo G.C."/>
        </authorList>
    </citation>
    <scope>NUCLEOTIDE SEQUENCE</scope>
    <source>
        <strain evidence="2">QUZm001</strain>
    </source>
</reference>
<proteinExistence type="predicted"/>
<dbReference type="EMBL" id="JALNTZ010000002">
    <property type="protein sequence ID" value="KAJ3661238.1"/>
    <property type="molecule type" value="Genomic_DNA"/>
</dbReference>
<evidence type="ECO:0000313" key="2">
    <source>
        <dbReference type="EMBL" id="KAJ3661238.1"/>
    </source>
</evidence>
<name>A0AA38MMF3_9CUCU</name>
<keyword evidence="3" id="KW-1185">Reference proteome</keyword>
<accession>A0AA38MMF3</accession>
<sequence>MATESTASRAPISCKKCSRNAVNERVICVNCNSGFHTSCAKLCAKVKFIDDHYVLCCDEKVLDTFSTKTDVEFFDAMDELSLEGKTLDPRIVAYMLKQKDTLIQELYEKIATLRYQLSLQKHNQTEVPDEIITVNSKIPTKKANEELSKTSNTQKTADCKNTKLRDWQNSNNNQHSQNKDEAKETKSKPEQNWTKVEKKKPPRNSKTPPKYIIGTRDNTDVNHIKAIPKKAFLYVTRIAKDISSDTLENYLKGSFPEAVCEILENKFDSPFSRFKVIIDYINLEKSQDPKLWPAGVQISRFFHARKNRNMIT</sequence>
<evidence type="ECO:0000256" key="1">
    <source>
        <dbReference type="SAM" id="MobiDB-lite"/>
    </source>
</evidence>
<comment type="caution">
    <text evidence="2">The sequence shown here is derived from an EMBL/GenBank/DDBJ whole genome shotgun (WGS) entry which is preliminary data.</text>
</comment>
<evidence type="ECO:0000313" key="3">
    <source>
        <dbReference type="Proteomes" id="UP001168821"/>
    </source>
</evidence>
<feature type="region of interest" description="Disordered" evidence="1">
    <location>
        <begin position="143"/>
        <end position="214"/>
    </location>
</feature>